<dbReference type="PROSITE" id="PS50977">
    <property type="entry name" value="HTH_TETR_2"/>
    <property type="match status" value="1"/>
</dbReference>
<dbReference type="EMBL" id="AUBJ02000001">
    <property type="protein sequence ID" value="MCP2333079.1"/>
    <property type="molecule type" value="Genomic_DNA"/>
</dbReference>
<dbReference type="PANTHER" id="PTHR30055:SF151">
    <property type="entry name" value="TRANSCRIPTIONAL REGULATORY PROTEIN"/>
    <property type="match status" value="1"/>
</dbReference>
<dbReference type="PANTHER" id="PTHR30055">
    <property type="entry name" value="HTH-TYPE TRANSCRIPTIONAL REGULATOR RUTR"/>
    <property type="match status" value="1"/>
</dbReference>
<evidence type="ECO:0000313" key="7">
    <source>
        <dbReference type="EMBL" id="MCP2333079.1"/>
    </source>
</evidence>
<dbReference type="RefSeq" id="WP_051313592.1">
    <property type="nucleotide sequence ID" value="NZ_AUBJ02000001.1"/>
</dbReference>
<evidence type="ECO:0000256" key="3">
    <source>
        <dbReference type="ARBA" id="ARBA00023163"/>
    </source>
</evidence>
<keyword evidence="3" id="KW-0804">Transcription</keyword>
<evidence type="ECO:0000256" key="2">
    <source>
        <dbReference type="ARBA" id="ARBA00023125"/>
    </source>
</evidence>
<feature type="domain" description="HTH tetR-type" evidence="6">
    <location>
        <begin position="32"/>
        <end position="92"/>
    </location>
</feature>
<accession>A0ABT1JLA9</accession>
<comment type="caution">
    <text evidence="7">The sequence shown here is derived from an EMBL/GenBank/DDBJ whole genome shotgun (WGS) entry which is preliminary data.</text>
</comment>
<evidence type="ECO:0000256" key="4">
    <source>
        <dbReference type="PROSITE-ProRule" id="PRU00335"/>
    </source>
</evidence>
<evidence type="ECO:0000313" key="8">
    <source>
        <dbReference type="Proteomes" id="UP000791080"/>
    </source>
</evidence>
<dbReference type="Gene3D" id="1.10.10.60">
    <property type="entry name" value="Homeodomain-like"/>
    <property type="match status" value="1"/>
</dbReference>
<dbReference type="SUPFAM" id="SSF46689">
    <property type="entry name" value="Homeodomain-like"/>
    <property type="match status" value="1"/>
</dbReference>
<dbReference type="SUPFAM" id="SSF48498">
    <property type="entry name" value="Tetracyclin repressor-like, C-terminal domain"/>
    <property type="match status" value="1"/>
</dbReference>
<reference evidence="7 8" key="1">
    <citation type="submission" date="2013-07" db="EMBL/GenBank/DDBJ databases">
        <authorList>
            <consortium name="DOE Joint Genome Institute"/>
            <person name="Reeve W."/>
            <person name="Huntemann M."/>
            <person name="Han J."/>
            <person name="Chen A."/>
            <person name="Kyrpides N."/>
            <person name="Mavromatis K."/>
            <person name="Markowitz V."/>
            <person name="Palaniappan K."/>
            <person name="Ivanova N."/>
            <person name="Schaumberg A."/>
            <person name="Pati A."/>
            <person name="Liolios K."/>
            <person name="Nordberg H.P."/>
            <person name="Cantor M.N."/>
            <person name="Hua S.X."/>
            <person name="Woyke T."/>
        </authorList>
    </citation>
    <scope>NUCLEOTIDE SEQUENCE [LARGE SCALE GENOMIC DNA]</scope>
    <source>
        <strain evidence="7 8">DSM 43889</strain>
    </source>
</reference>
<reference evidence="7 8" key="2">
    <citation type="submission" date="2022-06" db="EMBL/GenBank/DDBJ databases">
        <title>Genomic Encyclopedia of Type Strains, Phase I: the one thousand microbial genomes (KMG-I) project.</title>
        <authorList>
            <person name="Kyrpides N."/>
        </authorList>
    </citation>
    <scope>NUCLEOTIDE SEQUENCE [LARGE SCALE GENOMIC DNA]</scope>
    <source>
        <strain evidence="7 8">DSM 43889</strain>
    </source>
</reference>
<sequence>MAAKSTNQETFAHGMALLWGTTGDSDRGRRPRLTRERIAETAIGMADAGGLAAVSMRAVATRLGFTAMSLYRHVPSRDDLVDVMVDRAYGELSLFYDLAGGWRARLEARARQDWDFYHRHPWVLEISTHRAVPGPNMLAAHEAALDVLLATGLPEDELVNLAQAVDGYVRGSARLSVEGAGTWENGWRSAGSPFWRRFDLTNHPSLAKVAAAGASPEPRSAFELGLARLLDGVESLVAAQESQSREALSREALEPGSATGTVVPRNHSRCLSCGAELVLAPTGRRRSYCSRACQQRAYRARRAGGGDRPRPHGRTGSTAP</sequence>
<dbReference type="Pfam" id="PF02909">
    <property type="entry name" value="TetR_C_1"/>
    <property type="match status" value="1"/>
</dbReference>
<evidence type="ECO:0000256" key="1">
    <source>
        <dbReference type="ARBA" id="ARBA00023015"/>
    </source>
</evidence>
<dbReference type="Gene3D" id="1.10.357.10">
    <property type="entry name" value="Tetracycline Repressor, domain 2"/>
    <property type="match status" value="1"/>
</dbReference>
<dbReference type="InterPro" id="IPR036271">
    <property type="entry name" value="Tet_transcr_reg_TetR-rel_C_sf"/>
</dbReference>
<dbReference type="Pfam" id="PF00440">
    <property type="entry name" value="TetR_N"/>
    <property type="match status" value="1"/>
</dbReference>
<feature type="DNA-binding region" description="H-T-H motif" evidence="4">
    <location>
        <begin position="55"/>
        <end position="74"/>
    </location>
</feature>
<dbReference type="Proteomes" id="UP000791080">
    <property type="component" value="Unassembled WGS sequence"/>
</dbReference>
<organism evidence="7 8">
    <name type="scientific">Actinoalloteichus caeruleus DSM 43889</name>
    <dbReference type="NCBI Taxonomy" id="1120930"/>
    <lineage>
        <taxon>Bacteria</taxon>
        <taxon>Bacillati</taxon>
        <taxon>Actinomycetota</taxon>
        <taxon>Actinomycetes</taxon>
        <taxon>Pseudonocardiales</taxon>
        <taxon>Pseudonocardiaceae</taxon>
        <taxon>Actinoalloteichus</taxon>
        <taxon>Actinoalloteichus cyanogriseus</taxon>
    </lineage>
</organism>
<evidence type="ECO:0000259" key="6">
    <source>
        <dbReference type="PROSITE" id="PS50977"/>
    </source>
</evidence>
<evidence type="ECO:0000256" key="5">
    <source>
        <dbReference type="SAM" id="MobiDB-lite"/>
    </source>
</evidence>
<feature type="region of interest" description="Disordered" evidence="5">
    <location>
        <begin position="299"/>
        <end position="320"/>
    </location>
</feature>
<dbReference type="InterPro" id="IPR050109">
    <property type="entry name" value="HTH-type_TetR-like_transc_reg"/>
</dbReference>
<proteinExistence type="predicted"/>
<keyword evidence="2 4" id="KW-0238">DNA-binding</keyword>
<dbReference type="InterPro" id="IPR009057">
    <property type="entry name" value="Homeodomain-like_sf"/>
</dbReference>
<gene>
    <name evidence="7" type="ORF">G443_003349</name>
</gene>
<dbReference type="InterPro" id="IPR001647">
    <property type="entry name" value="HTH_TetR"/>
</dbReference>
<protein>
    <submittedName>
        <fullName evidence="7">Transcriptional regulator, TetR family</fullName>
    </submittedName>
</protein>
<keyword evidence="1" id="KW-0805">Transcription regulation</keyword>
<dbReference type="InterPro" id="IPR004111">
    <property type="entry name" value="Repressor_TetR_C"/>
</dbReference>
<keyword evidence="8" id="KW-1185">Reference proteome</keyword>
<name>A0ABT1JLA9_ACTCY</name>